<protein>
    <recommendedName>
        <fullName evidence="2">Integrase catalytic domain-containing protein</fullName>
    </recommendedName>
</protein>
<evidence type="ECO:0000256" key="1">
    <source>
        <dbReference type="SAM" id="MobiDB-lite"/>
    </source>
</evidence>
<evidence type="ECO:0000313" key="3">
    <source>
        <dbReference type="EMBL" id="OLQ09501.1"/>
    </source>
</evidence>
<dbReference type="InterPro" id="IPR036397">
    <property type="entry name" value="RNaseH_sf"/>
</dbReference>
<dbReference type="SUPFAM" id="SSF53335">
    <property type="entry name" value="S-adenosyl-L-methionine-dependent methyltransferases"/>
    <property type="match status" value="1"/>
</dbReference>
<dbReference type="InterPro" id="IPR001584">
    <property type="entry name" value="Integrase_cat-core"/>
</dbReference>
<feature type="domain" description="Integrase catalytic" evidence="2">
    <location>
        <begin position="331"/>
        <end position="494"/>
    </location>
</feature>
<dbReference type="InterPro" id="IPR012337">
    <property type="entry name" value="RNaseH-like_sf"/>
</dbReference>
<feature type="region of interest" description="Disordered" evidence="1">
    <location>
        <begin position="2099"/>
        <end position="2125"/>
    </location>
</feature>
<dbReference type="InterPro" id="IPR029063">
    <property type="entry name" value="SAM-dependent_MTases_sf"/>
</dbReference>
<feature type="region of interest" description="Disordered" evidence="1">
    <location>
        <begin position="784"/>
        <end position="812"/>
    </location>
</feature>
<dbReference type="InterPro" id="IPR013103">
    <property type="entry name" value="RVT_2"/>
</dbReference>
<sequence length="2286" mass="252757">MLSSRARLKPNWMAAPPIGRETGWDLGRSEDQKKLLRMVEEFKPDLVTFDPPCQPWCGGGAHDLEDPKLWDRRREHLPFWRLVATVWRKQTEGGRLVLLCHPVNSQAFHLNFMADRLEVIRGVVPLCSFGLQDPETQKPYLKKVFVEANNKAMVRQLLQGAYCTHRLGEHQGIQGFCKMSGGWVRRSDVAARWPEPFCDRILEGAEAAGMQEAGPSHVALHAESPGNAWETLAVSNSAVPDEGLRQELAKHAMTGERYDFVCFDGAANQQPRRLRALVAHLHVTLGHLSNERLSRMLRLSGASESAVSLAGSLRCQVCAMTRPPQNSPQVAYSKPKFFNERVSGDTFYIWDSTGAKFAATHYIDALTDYQVADLTDRPDSSFSREVFQDLWLAVFGPPDILVTDGGPEFMGSVSVMLDLFGVVQEVVPEGAKWRLGQAERHGAVLKLMVMKMVKSLDLKGLKDMRHAVLASVAAKNRTLNRGGISPMQAVTGRNTMIPGSLMQQLSSGHVKFKYNEAVGHSEAIARAERIRIGALEAFHWLDSHDALRRALASKSRPPQLEGVREGAIVYVYDPPASRRGLARRMQDNSSWSGPGVIVCVERDRPVPQRVWVRLRGRVKAFPLEKIRLATVDEMASAEFITQAVTDVEEELRGGRLRLEDGGSAEGERPDQPKTKPDGASSSSSSSSEAEAEEPVDPEAQAQQEARARLLDDVPFSVARNFEDKRKREAEAQMDPHQLDFQKKQKLFESLVKQLEPPSPLEEAALRNHLEETYAKFKGVRKAFKVKPRGAEGRSRGDGGHSSKAEGSRARAVMEVSQEDVEQVWFRPGEMEALLQDTVGQWALWGESSPHGEYEVLVQVSKKVAHAEQEGLTEVVTGKARVEYKWSSLDDAWKRAFVEPLKKAVGVYMDHDAIKGVALDQVVDPSRVLNSRFVLTNKGGPGLDEAELKARWILGGHRDPDAGLYATASPTASTLGHNLLNFVAVQMQWVIHYEDVSAAFLQGKELPRVDKVYVKVPHGYPNEVLEYLTGRLGGKVRSDMVELTKAGFGLPESPRLWYLEYKDTIEALGLKELALVPGLFRAFHPNGELRAMASIHVDDTRYAGDSTSQALWDGLHAKLKFGKLRKATEGWQKFCGRWERQCPETLELQYSMTEYTKEIPMAKLRPKNEETTFQRTAAPGCPSTATGIARASSTSGPGCPSTAAGIAAPSTSSPGCPSTAAGIASSSTSSPGCPTSVSADDAEVISLMADAVHKVVGPEEALTESERKVIGSVVGRLNWAARQGRYDLAFVSSSIQQLAGRGDPAALRVLNQGVKRAREDIVMPVRNLGCRLEDMVIVSVSDAAYGAMPGGHSQAGLLILVASPDILHGTAPVCALEGTSSKIQRVVRCSMSAEVSALATCFEHGDFVRAVFCELIDHKFNLRRWKVSVSRWPHYLVTDARTGYDALNSDTLPTDRKVAIDVAVLRQAIVEDDTSCFVRWVPGSEMPCDGLTKWADNHTLCRLIATGSWALMDNPEAQELRRQAGLKRAAWRKAAKSRASPAPEGALLARSSRQLQDFDPSCEQYFYDGIDWGDLRQTFEIYADKCRRSGSRNRSSGSRFFLWLSVDPAELADVARAKGRRGDVLSEVMQETLDWFWDLNVSWAEVHESGWPLFSILAAVSEKLRDDGQEICTTEGQLAPFIDSFDNAIMVSAEHCAVLLLEAPHCPDAVASALLALADVMRTTAWQQSNRYYQFTSEMPRSQPPERDAERLLQRAEATVRSQSARWPWLTTRWPVWRLLDRLGAAEAVNVSSGSSWFWMYVFPHRVRSDGIISNRIRATSKAYCLQLFQDEVRRLLEQPRHRPRKLRLVEVGPHIGDCMLWAAAEFREQTRATAVEPVAQVVSLFRRSIAANGFEPIIDLHHAFCGSENSGGTEAPATMLQPSIPWIRLDSVVDEDVDVLKIHTNGGERQILDGAEKLFVRHEVRVVILHSAEAHQLWPSTTFLLHRNYDVTVDGRRMSQSGEDEAWLRTRVAEVGGLQLHASKEVSIDCRMRRGRRFHWFYVVHEHQHIVFHNEHKLNVRRTITDGGDCLADAAKVGVDPALEKLGDCLAHACEAGTTSSSSASTTTTTTKDSSRPMTEQEMERSCPGFVDNTCKEDKVCKDIWLCMSTSMKTCEDGSECIQRTVSIMPPTPAAEEIGACLEKACTAGSSTSTSTPALTTTKDSRPIHSEDVSAACPGFIDQTCSPDSTCADAWKCMGSMKTCQQGSQCIDQEAKIGTTSALEELATCLEKACTPAEPGRIKVVV</sequence>
<dbReference type="GO" id="GO:0003676">
    <property type="term" value="F:nucleic acid binding"/>
    <property type="evidence" value="ECO:0007669"/>
    <property type="project" value="InterPro"/>
</dbReference>
<name>A0A1Q9EQ33_SYMMI</name>
<dbReference type="Gene3D" id="3.40.50.150">
    <property type="entry name" value="Vaccinia Virus protein VP39"/>
    <property type="match status" value="1"/>
</dbReference>
<dbReference type="Gene3D" id="3.30.420.10">
    <property type="entry name" value="Ribonuclease H-like superfamily/Ribonuclease H"/>
    <property type="match status" value="1"/>
</dbReference>
<dbReference type="PROSITE" id="PS50994">
    <property type="entry name" value="INTEGRASE"/>
    <property type="match status" value="1"/>
</dbReference>
<keyword evidence="4" id="KW-1185">Reference proteome</keyword>
<comment type="caution">
    <text evidence="3">The sequence shown here is derived from an EMBL/GenBank/DDBJ whole genome shotgun (WGS) entry which is preliminary data.</text>
</comment>
<reference evidence="3 4" key="1">
    <citation type="submission" date="2016-02" db="EMBL/GenBank/DDBJ databases">
        <title>Genome analysis of coral dinoflagellate symbionts highlights evolutionary adaptations to a symbiotic lifestyle.</title>
        <authorList>
            <person name="Aranda M."/>
            <person name="Li Y."/>
            <person name="Liew Y.J."/>
            <person name="Baumgarten S."/>
            <person name="Simakov O."/>
            <person name="Wilson M."/>
            <person name="Piel J."/>
            <person name="Ashoor H."/>
            <person name="Bougouffa S."/>
            <person name="Bajic V.B."/>
            <person name="Ryu T."/>
            <person name="Ravasi T."/>
            <person name="Bayer T."/>
            <person name="Micklem G."/>
            <person name="Kim H."/>
            <person name="Bhak J."/>
            <person name="Lajeunesse T.C."/>
            <person name="Voolstra C.R."/>
        </authorList>
    </citation>
    <scope>NUCLEOTIDE SEQUENCE [LARGE SCALE GENOMIC DNA]</scope>
    <source>
        <strain evidence="3 4">CCMP2467</strain>
    </source>
</reference>
<feature type="region of interest" description="Disordered" evidence="1">
    <location>
        <begin position="1207"/>
        <end position="1234"/>
    </location>
</feature>
<evidence type="ECO:0000313" key="4">
    <source>
        <dbReference type="Proteomes" id="UP000186817"/>
    </source>
</evidence>
<organism evidence="3 4">
    <name type="scientific">Symbiodinium microadriaticum</name>
    <name type="common">Dinoflagellate</name>
    <name type="synonym">Zooxanthella microadriatica</name>
    <dbReference type="NCBI Taxonomy" id="2951"/>
    <lineage>
        <taxon>Eukaryota</taxon>
        <taxon>Sar</taxon>
        <taxon>Alveolata</taxon>
        <taxon>Dinophyceae</taxon>
        <taxon>Suessiales</taxon>
        <taxon>Symbiodiniaceae</taxon>
        <taxon>Symbiodinium</taxon>
    </lineage>
</organism>
<gene>
    <name evidence="3" type="ORF">AK812_SmicGene6858</name>
</gene>
<feature type="compositionally biased region" description="Polar residues" evidence="1">
    <location>
        <begin position="1182"/>
        <end position="1193"/>
    </location>
</feature>
<dbReference type="Proteomes" id="UP000186817">
    <property type="component" value="Unassembled WGS sequence"/>
</dbReference>
<feature type="compositionally biased region" description="Low complexity" evidence="1">
    <location>
        <begin position="1216"/>
        <end position="1234"/>
    </location>
</feature>
<feature type="compositionally biased region" description="Low complexity" evidence="1">
    <location>
        <begin position="679"/>
        <end position="688"/>
    </location>
</feature>
<dbReference type="OrthoDB" id="2286242at2759"/>
<feature type="compositionally biased region" description="Basic and acidic residues" evidence="1">
    <location>
        <begin position="651"/>
        <end position="676"/>
    </location>
</feature>
<accession>A0A1Q9EQ33</accession>
<dbReference type="SUPFAM" id="SSF53098">
    <property type="entry name" value="Ribonuclease H-like"/>
    <property type="match status" value="1"/>
</dbReference>
<dbReference type="EMBL" id="LSRX01000095">
    <property type="protein sequence ID" value="OLQ09501.1"/>
    <property type="molecule type" value="Genomic_DNA"/>
</dbReference>
<feature type="compositionally biased region" description="Basic and acidic residues" evidence="1">
    <location>
        <begin position="788"/>
        <end position="808"/>
    </location>
</feature>
<dbReference type="Pfam" id="PF07727">
    <property type="entry name" value="RVT_2"/>
    <property type="match status" value="1"/>
</dbReference>
<feature type="compositionally biased region" description="Low complexity" evidence="1">
    <location>
        <begin position="2099"/>
        <end position="2112"/>
    </location>
</feature>
<feature type="region of interest" description="Disordered" evidence="1">
    <location>
        <begin position="651"/>
        <end position="704"/>
    </location>
</feature>
<proteinExistence type="predicted"/>
<dbReference type="GO" id="GO:0015074">
    <property type="term" value="P:DNA integration"/>
    <property type="evidence" value="ECO:0007669"/>
    <property type="project" value="InterPro"/>
</dbReference>
<evidence type="ECO:0000259" key="2">
    <source>
        <dbReference type="PROSITE" id="PS50994"/>
    </source>
</evidence>
<feature type="region of interest" description="Disordered" evidence="1">
    <location>
        <begin position="1173"/>
        <end position="1193"/>
    </location>
</feature>